<dbReference type="GO" id="GO:0043291">
    <property type="term" value="C:RAVE complex"/>
    <property type="evidence" value="ECO:0007669"/>
    <property type="project" value="TreeGrafter"/>
</dbReference>
<feature type="non-terminal residue" evidence="2">
    <location>
        <position position="230"/>
    </location>
</feature>
<evidence type="ECO:0000313" key="2">
    <source>
        <dbReference type="EMBL" id="OUC45387.1"/>
    </source>
</evidence>
<proteinExistence type="predicted"/>
<feature type="domain" description="RAVE complex protein Rav1 C-terminal" evidence="1">
    <location>
        <begin position="120"/>
        <end position="208"/>
    </location>
</feature>
<accession>A0A1Y3ENN0</accession>
<gene>
    <name evidence="2" type="ORF">D917_08481</name>
</gene>
<sequence length="230" mass="26261">MINFSEAVDECGLRYLMSVRHFEYLLRCLPLPQRAALRANGLPSANLIWALHSESENELFNSLSCVQRNEANWSDLRSLGVGWWLKSLQSLRLCFEKIAKAAFQAKNDPMDAALTVRDVKMTEFLSHDFTDAKWKKAALKNAFVLMSKQRFEHAVGWFLLGDSLNDAVKVCLANMNDLQLALVIIRLYEGDSDLARRLIRKVLCEQVLQCEEKVFEKTNDQSRGMDSVLS</sequence>
<dbReference type="AlphaFoldDB" id="A0A1Y3ENN0"/>
<dbReference type="InterPro" id="IPR052208">
    <property type="entry name" value="DmX-like/RAVE_component"/>
</dbReference>
<dbReference type="InterPro" id="IPR022033">
    <property type="entry name" value="Rav1p_C"/>
</dbReference>
<reference evidence="2 3" key="1">
    <citation type="submission" date="2015-04" db="EMBL/GenBank/DDBJ databases">
        <title>Draft genome of the roundworm Trichinella nativa.</title>
        <authorList>
            <person name="Mitreva M."/>
        </authorList>
    </citation>
    <scope>NUCLEOTIDE SEQUENCE [LARGE SCALE GENOMIC DNA]</scope>
    <source>
        <strain evidence="2 3">ISS45</strain>
    </source>
</reference>
<protein>
    <recommendedName>
        <fullName evidence="1">RAVE complex protein Rav1 C-terminal domain-containing protein</fullName>
    </recommendedName>
</protein>
<comment type="caution">
    <text evidence="2">The sequence shown here is derived from an EMBL/GenBank/DDBJ whole genome shotgun (WGS) entry which is preliminary data.</text>
</comment>
<dbReference type="Pfam" id="PF12234">
    <property type="entry name" value="Rav1p_C"/>
    <property type="match status" value="2"/>
</dbReference>
<dbReference type="PANTHER" id="PTHR13950">
    <property type="entry name" value="RABCONNECTIN-RELATED"/>
    <property type="match status" value="1"/>
</dbReference>
<dbReference type="EMBL" id="LVZM01009748">
    <property type="protein sequence ID" value="OUC45387.1"/>
    <property type="molecule type" value="Genomic_DNA"/>
</dbReference>
<organism evidence="2 3">
    <name type="scientific">Trichinella nativa</name>
    <dbReference type="NCBI Taxonomy" id="6335"/>
    <lineage>
        <taxon>Eukaryota</taxon>
        <taxon>Metazoa</taxon>
        <taxon>Ecdysozoa</taxon>
        <taxon>Nematoda</taxon>
        <taxon>Enoplea</taxon>
        <taxon>Dorylaimia</taxon>
        <taxon>Trichinellida</taxon>
        <taxon>Trichinellidae</taxon>
        <taxon>Trichinella</taxon>
    </lineage>
</organism>
<evidence type="ECO:0000313" key="3">
    <source>
        <dbReference type="Proteomes" id="UP000243006"/>
    </source>
</evidence>
<feature type="domain" description="RAVE complex protein Rav1 C-terminal" evidence="1">
    <location>
        <begin position="5"/>
        <end position="114"/>
    </location>
</feature>
<dbReference type="GO" id="GO:0007035">
    <property type="term" value="P:vacuolar acidification"/>
    <property type="evidence" value="ECO:0007669"/>
    <property type="project" value="TreeGrafter"/>
</dbReference>
<dbReference type="Proteomes" id="UP000243006">
    <property type="component" value="Unassembled WGS sequence"/>
</dbReference>
<evidence type="ECO:0000259" key="1">
    <source>
        <dbReference type="Pfam" id="PF12234"/>
    </source>
</evidence>
<dbReference type="PANTHER" id="PTHR13950:SF9">
    <property type="entry name" value="RABCONNECTIN-3A"/>
    <property type="match status" value="1"/>
</dbReference>
<name>A0A1Y3ENN0_9BILA</name>